<evidence type="ECO:0000313" key="1">
    <source>
        <dbReference type="EMBL" id="KAK3868166.1"/>
    </source>
</evidence>
<sequence>MNLDVSSVPYLASPSVPSCRPRVSVNPDVSSCFFNLPLLLMPQLLLLRDNLLVSVDRGGASKFYGLGVPVGDTSPDVLDEAHHSPQRHHL</sequence>
<organism evidence="1 2">
    <name type="scientific">Petrolisthes cinctipes</name>
    <name type="common">Flat porcelain crab</name>
    <dbReference type="NCBI Taxonomy" id="88211"/>
    <lineage>
        <taxon>Eukaryota</taxon>
        <taxon>Metazoa</taxon>
        <taxon>Ecdysozoa</taxon>
        <taxon>Arthropoda</taxon>
        <taxon>Crustacea</taxon>
        <taxon>Multicrustacea</taxon>
        <taxon>Malacostraca</taxon>
        <taxon>Eumalacostraca</taxon>
        <taxon>Eucarida</taxon>
        <taxon>Decapoda</taxon>
        <taxon>Pleocyemata</taxon>
        <taxon>Anomura</taxon>
        <taxon>Galatheoidea</taxon>
        <taxon>Porcellanidae</taxon>
        <taxon>Petrolisthes</taxon>
    </lineage>
</organism>
<proteinExistence type="predicted"/>
<dbReference type="EMBL" id="JAWQEG010003069">
    <property type="protein sequence ID" value="KAK3868166.1"/>
    <property type="molecule type" value="Genomic_DNA"/>
</dbReference>
<keyword evidence="2" id="KW-1185">Reference proteome</keyword>
<gene>
    <name evidence="1" type="ORF">Pcinc_026426</name>
</gene>
<accession>A0AAE1F6W8</accession>
<reference evidence="1" key="1">
    <citation type="submission" date="2023-10" db="EMBL/GenBank/DDBJ databases">
        <title>Genome assemblies of two species of porcelain crab, Petrolisthes cinctipes and Petrolisthes manimaculis (Anomura: Porcellanidae).</title>
        <authorList>
            <person name="Angst P."/>
        </authorList>
    </citation>
    <scope>NUCLEOTIDE SEQUENCE</scope>
    <source>
        <strain evidence="1">PB745_01</strain>
        <tissue evidence="1">Gill</tissue>
    </source>
</reference>
<protein>
    <submittedName>
        <fullName evidence="1">Uncharacterized protein</fullName>
    </submittedName>
</protein>
<name>A0AAE1F6W8_PETCI</name>
<comment type="caution">
    <text evidence="1">The sequence shown here is derived from an EMBL/GenBank/DDBJ whole genome shotgun (WGS) entry which is preliminary data.</text>
</comment>
<dbReference type="Proteomes" id="UP001286313">
    <property type="component" value="Unassembled WGS sequence"/>
</dbReference>
<dbReference type="AlphaFoldDB" id="A0AAE1F6W8"/>
<evidence type="ECO:0000313" key="2">
    <source>
        <dbReference type="Proteomes" id="UP001286313"/>
    </source>
</evidence>